<proteinExistence type="predicted"/>
<evidence type="ECO:0000256" key="1">
    <source>
        <dbReference type="SAM" id="MobiDB-lite"/>
    </source>
</evidence>
<dbReference type="InterPro" id="IPR029033">
    <property type="entry name" value="His_PPase_superfam"/>
</dbReference>
<evidence type="ECO:0000313" key="3">
    <source>
        <dbReference type="Proteomes" id="UP000198662"/>
    </source>
</evidence>
<dbReference type="STRING" id="380244.SAMN05216298_3700"/>
<dbReference type="Proteomes" id="UP000198662">
    <property type="component" value="Unassembled WGS sequence"/>
</dbReference>
<organism evidence="2 3">
    <name type="scientific">Glycomyces sambucus</name>
    <dbReference type="NCBI Taxonomy" id="380244"/>
    <lineage>
        <taxon>Bacteria</taxon>
        <taxon>Bacillati</taxon>
        <taxon>Actinomycetota</taxon>
        <taxon>Actinomycetes</taxon>
        <taxon>Glycomycetales</taxon>
        <taxon>Glycomycetaceae</taxon>
        <taxon>Glycomyces</taxon>
    </lineage>
</organism>
<evidence type="ECO:0000313" key="2">
    <source>
        <dbReference type="EMBL" id="SDL37913.1"/>
    </source>
</evidence>
<dbReference type="EMBL" id="FNGF01000005">
    <property type="protein sequence ID" value="SDL37913.1"/>
    <property type="molecule type" value="Genomic_DNA"/>
</dbReference>
<feature type="region of interest" description="Disordered" evidence="1">
    <location>
        <begin position="27"/>
        <end position="49"/>
    </location>
</feature>
<protein>
    <recommendedName>
        <fullName evidence="4">Histidine phosphatase superfamily (Branch 1)</fullName>
    </recommendedName>
</protein>
<reference evidence="3" key="1">
    <citation type="submission" date="2016-10" db="EMBL/GenBank/DDBJ databases">
        <authorList>
            <person name="Varghese N."/>
            <person name="Submissions S."/>
        </authorList>
    </citation>
    <scope>NUCLEOTIDE SEQUENCE [LARGE SCALE GENOMIC DNA]</scope>
    <source>
        <strain evidence="3">CGMCC 4.3147</strain>
    </source>
</reference>
<dbReference type="SUPFAM" id="SSF53254">
    <property type="entry name" value="Phosphoglycerate mutase-like"/>
    <property type="match status" value="1"/>
</dbReference>
<name>A0A1G9JLI7_9ACTN</name>
<gene>
    <name evidence="2" type="ORF">SAMN05216298_3700</name>
</gene>
<accession>A0A1G9JLI7</accession>
<dbReference type="Gene3D" id="3.40.50.1240">
    <property type="entry name" value="Phosphoglycerate mutase-like"/>
    <property type="match status" value="1"/>
</dbReference>
<dbReference type="AlphaFoldDB" id="A0A1G9JLI7"/>
<sequence length="213" mass="22585">MPHRRGLFTSAQTSGSTVVHLAMKHLQYAPPGRPRPADSTPRRARPPRRGPLMLSALILLRHVAAESADRLTDAQSRRAWALADFLQLYNPTNLLSGPGSACAETLGPLAGRLGLQSTRSPDLACDAPKLTPAHAAVWLGARALRALPDPRRTTVVCAEGPVLAALLVAVAALDGHDLAHHAQEPADALAPGGGWVLHRDDGRLVDVKPLSVR</sequence>
<keyword evidence="3" id="KW-1185">Reference proteome</keyword>
<evidence type="ECO:0008006" key="4">
    <source>
        <dbReference type="Google" id="ProtNLM"/>
    </source>
</evidence>